<comment type="caution">
    <text evidence="2">The sequence shown here is derived from an EMBL/GenBank/DDBJ whole genome shotgun (WGS) entry which is preliminary data.</text>
</comment>
<gene>
    <name evidence="2" type="ORF">DC363_07375</name>
</gene>
<reference evidence="2 3" key="1">
    <citation type="submission" date="2018-04" db="EMBL/GenBank/DDBJ databases">
        <title>Pelagivirga bohaiensis gen. nov., sp. nov., a bacterium isolated from the Bohai Sea.</title>
        <authorList>
            <person name="Ji X."/>
        </authorList>
    </citation>
    <scope>NUCLEOTIDE SEQUENCE [LARGE SCALE GENOMIC DNA]</scope>
    <source>
        <strain evidence="2 3">BH-SD16</strain>
    </source>
</reference>
<dbReference type="RefSeq" id="WP_108640493.1">
    <property type="nucleotide sequence ID" value="NZ_QCYG01000004.1"/>
</dbReference>
<dbReference type="InterPro" id="IPR029024">
    <property type="entry name" value="TerB-like"/>
</dbReference>
<dbReference type="Proteomes" id="UP000244817">
    <property type="component" value="Unassembled WGS sequence"/>
</dbReference>
<name>A0A2T7FXS1_9RHOB</name>
<dbReference type="CDD" id="cd07313">
    <property type="entry name" value="terB_like_2"/>
    <property type="match status" value="1"/>
</dbReference>
<dbReference type="SUPFAM" id="SSF158682">
    <property type="entry name" value="TerB-like"/>
    <property type="match status" value="1"/>
</dbReference>
<organism evidence="2 3">
    <name type="scientific">Thalassorhabdomicrobium marinisediminis</name>
    <dbReference type="NCBI Taxonomy" id="2170577"/>
    <lineage>
        <taxon>Bacteria</taxon>
        <taxon>Pseudomonadati</taxon>
        <taxon>Pseudomonadota</taxon>
        <taxon>Alphaproteobacteria</taxon>
        <taxon>Rhodobacterales</taxon>
        <taxon>Paracoccaceae</taxon>
        <taxon>Thalassorhabdomicrobium</taxon>
    </lineage>
</organism>
<evidence type="ECO:0000259" key="1">
    <source>
        <dbReference type="Pfam" id="PF05099"/>
    </source>
</evidence>
<sequence>MLADFFKRLTAPDPAPMDETDARLALGALLVRVARSDGTYDAAEAAKIDAILMRRYGLDAPAAADLRQECEAAEAEAPDTVRFTRAIKDAVPYENREAVIEAMWSVVLVDGDRDKHEDALLRMVAPLLGVTDQDSHKIRQRVERS</sequence>
<protein>
    <recommendedName>
        <fullName evidence="1">Co-chaperone DjlA N-terminal domain-containing protein</fullName>
    </recommendedName>
</protein>
<dbReference type="Gene3D" id="1.10.3680.10">
    <property type="entry name" value="TerB-like"/>
    <property type="match status" value="1"/>
</dbReference>
<dbReference type="Pfam" id="PF05099">
    <property type="entry name" value="TerB"/>
    <property type="match status" value="1"/>
</dbReference>
<feature type="domain" description="Co-chaperone DjlA N-terminal" evidence="1">
    <location>
        <begin position="23"/>
        <end position="140"/>
    </location>
</feature>
<dbReference type="EMBL" id="QCYG01000004">
    <property type="protein sequence ID" value="PVA06959.1"/>
    <property type="molecule type" value="Genomic_DNA"/>
</dbReference>
<dbReference type="InterPro" id="IPR007791">
    <property type="entry name" value="DjlA_N"/>
</dbReference>
<dbReference type="OrthoDB" id="5402150at2"/>
<evidence type="ECO:0000313" key="2">
    <source>
        <dbReference type="EMBL" id="PVA06959.1"/>
    </source>
</evidence>
<evidence type="ECO:0000313" key="3">
    <source>
        <dbReference type="Proteomes" id="UP000244817"/>
    </source>
</evidence>
<accession>A0A2T7FXS1</accession>
<keyword evidence="3" id="KW-1185">Reference proteome</keyword>
<proteinExistence type="predicted"/>
<dbReference type="AlphaFoldDB" id="A0A2T7FXS1"/>